<dbReference type="PIRSF" id="PIRSF006392">
    <property type="entry name" value="IPGAM_arch"/>
    <property type="match status" value="1"/>
</dbReference>
<evidence type="ECO:0000256" key="1">
    <source>
        <dbReference type="ARBA" id="ARBA00000370"/>
    </source>
</evidence>
<dbReference type="PANTHER" id="PTHR31209">
    <property type="entry name" value="COFACTOR-INDEPENDENT PHOSPHOGLYCERATE MUTASE"/>
    <property type="match status" value="1"/>
</dbReference>
<accession>A0A3S3R817</accession>
<sequence length="454" mass="50110">MSKRRIAERCLLILLDGLGDRAYPELEDRTPLQAAHTPNLDAFAQQGSCGLLHAARQGIALPSENAHFALFGYQKQEFPGRGLFEALGAGLDIRPGDIAFLVHFGEAEVREQTLFLKKHRPKATEEEAKAFIKAIASYTWNARNGTSGNSTENIEDILVDYLPTKGLDGILRLRGQGLSRQVTDTSTPQQDHPLLMALPYREAEDLPAAQRTAEALNSYIVWSHTILSQHPLNQERQRKNQEQVNVLITQRPGTPGLIQPFVDRWGMQGASLSSGLMYWGLASYLGMRVEKMTDTDNPGRDLAERLGRAASLEKEYEFIHVHTKAPDAAAHSKDPNRKIVAIESLDKGIGAMMPELLDGRTVVIITADHSTPSAGPLIHSGEPVPIAVVGPGIRRDLVTGFDEVQCAPGALGWVQGRDLMPMVLNFLDRAKLAGLMDTRDDQPYWPGKRKPFRL</sequence>
<evidence type="ECO:0000256" key="2">
    <source>
        <dbReference type="ARBA" id="ARBA00002315"/>
    </source>
</evidence>
<protein>
    <submittedName>
        <fullName evidence="7">Phosphoglycerate mutase</fullName>
        <ecNumber evidence="7">5.4.2.12</ecNumber>
    </submittedName>
</protein>
<dbReference type="SUPFAM" id="SSF53649">
    <property type="entry name" value="Alkaline phosphatase-like"/>
    <property type="match status" value="1"/>
</dbReference>
<feature type="domain" description="Metalloenzyme" evidence="6">
    <location>
        <begin position="9"/>
        <end position="424"/>
    </location>
</feature>
<dbReference type="EC" id="5.4.2.12" evidence="7"/>
<organism evidence="7 8">
    <name type="scientific">Candidatus Electrothrix aarhusensis</name>
    <dbReference type="NCBI Taxonomy" id="1859131"/>
    <lineage>
        <taxon>Bacteria</taxon>
        <taxon>Pseudomonadati</taxon>
        <taxon>Thermodesulfobacteriota</taxon>
        <taxon>Desulfobulbia</taxon>
        <taxon>Desulfobulbales</taxon>
        <taxon>Desulfobulbaceae</taxon>
        <taxon>Candidatus Electrothrix</taxon>
    </lineage>
</organism>
<comment type="similarity">
    <text evidence="4">Belongs to the BPG-independent phosphoglycerate mutase family. A-PGAM subfamily.</text>
</comment>
<dbReference type="AlphaFoldDB" id="A0A3S3R817"/>
<dbReference type="Pfam" id="PF01676">
    <property type="entry name" value="Metalloenzyme"/>
    <property type="match status" value="1"/>
</dbReference>
<dbReference type="InterPro" id="IPR006124">
    <property type="entry name" value="Metalloenzyme"/>
</dbReference>
<dbReference type="GO" id="GO:0046872">
    <property type="term" value="F:metal ion binding"/>
    <property type="evidence" value="ECO:0007669"/>
    <property type="project" value="InterPro"/>
</dbReference>
<comment type="caution">
    <text evidence="7">The sequence shown here is derived from an EMBL/GenBank/DDBJ whole genome shotgun (WGS) entry which is preliminary data.</text>
</comment>
<dbReference type="Gene3D" id="3.40.720.10">
    <property type="entry name" value="Alkaline Phosphatase, subunit A"/>
    <property type="match status" value="2"/>
</dbReference>
<comment type="catalytic activity">
    <reaction evidence="1">
        <text>(2R)-2-phosphoglycerate = (2R)-3-phosphoglycerate</text>
        <dbReference type="Rhea" id="RHEA:15901"/>
        <dbReference type="ChEBI" id="CHEBI:58272"/>
        <dbReference type="ChEBI" id="CHEBI:58289"/>
        <dbReference type="EC" id="5.4.2.12"/>
    </reaction>
</comment>
<evidence type="ECO:0000313" key="8">
    <source>
        <dbReference type="Proteomes" id="UP000287853"/>
    </source>
</evidence>
<evidence type="ECO:0000313" key="7">
    <source>
        <dbReference type="EMBL" id="RWX46439.1"/>
    </source>
</evidence>
<gene>
    <name evidence="7" type="ORF">H206_00890</name>
</gene>
<dbReference type="CDD" id="cd16011">
    <property type="entry name" value="iPGM_like"/>
    <property type="match status" value="1"/>
</dbReference>
<dbReference type="InterPro" id="IPR004456">
    <property type="entry name" value="Pglycerate_mutase_ApgM"/>
</dbReference>
<keyword evidence="7" id="KW-0413">Isomerase</keyword>
<evidence type="ECO:0000256" key="4">
    <source>
        <dbReference type="ARBA" id="ARBA00005524"/>
    </source>
</evidence>
<keyword evidence="8" id="KW-1185">Reference proteome</keyword>
<name>A0A3S3R817_9BACT</name>
<proteinExistence type="inferred from homology"/>
<comment type="function">
    <text evidence="2">Catalyzes the interconversion of 2-phosphoglycerate and 3-phosphoglycerate.</text>
</comment>
<dbReference type="PANTHER" id="PTHR31209:SF0">
    <property type="entry name" value="METALLOENZYME DOMAIN-CONTAINING PROTEIN"/>
    <property type="match status" value="1"/>
</dbReference>
<keyword evidence="5" id="KW-0324">Glycolysis</keyword>
<evidence type="ECO:0000256" key="5">
    <source>
        <dbReference type="ARBA" id="ARBA00023152"/>
    </source>
</evidence>
<comment type="pathway">
    <text evidence="3">Carbohydrate degradation.</text>
</comment>
<dbReference type="NCBIfam" id="TIGR00306">
    <property type="entry name" value="apgM"/>
    <property type="match status" value="1"/>
</dbReference>
<dbReference type="Pfam" id="PF10143">
    <property type="entry name" value="PhosphMutase"/>
    <property type="match status" value="1"/>
</dbReference>
<dbReference type="EMBL" id="MTKO01000064">
    <property type="protein sequence ID" value="RWX46439.1"/>
    <property type="molecule type" value="Genomic_DNA"/>
</dbReference>
<evidence type="ECO:0000256" key="3">
    <source>
        <dbReference type="ARBA" id="ARBA00004921"/>
    </source>
</evidence>
<dbReference type="InterPro" id="IPR017850">
    <property type="entry name" value="Alkaline_phosphatase_core_sf"/>
</dbReference>
<dbReference type="GO" id="GO:0006096">
    <property type="term" value="P:glycolytic process"/>
    <property type="evidence" value="ECO:0007669"/>
    <property type="project" value="UniProtKB-KW"/>
</dbReference>
<dbReference type="GO" id="GO:0004619">
    <property type="term" value="F:phosphoglycerate mutase activity"/>
    <property type="evidence" value="ECO:0007669"/>
    <property type="project" value="UniProtKB-EC"/>
</dbReference>
<evidence type="ECO:0000259" key="6">
    <source>
        <dbReference type="Pfam" id="PF01676"/>
    </source>
</evidence>
<reference evidence="7 8" key="1">
    <citation type="submission" date="2017-01" db="EMBL/GenBank/DDBJ databases">
        <title>The cable genome- insights into the physiology and evolution of filamentous bacteria capable of sulfide oxidation via long distance electron transfer.</title>
        <authorList>
            <person name="Schreiber L."/>
            <person name="Bjerg J.T."/>
            <person name="Boggild A."/>
            <person name="Van De Vossenberg J."/>
            <person name="Meysman F."/>
            <person name="Nielsen L.P."/>
            <person name="Schramm A."/>
            <person name="Kjeldsen K.U."/>
        </authorList>
    </citation>
    <scope>NUCLEOTIDE SEQUENCE [LARGE SCALE GENOMIC DNA]</scope>
    <source>
        <strain evidence="7">MCF</strain>
    </source>
</reference>
<dbReference type="Proteomes" id="UP000287853">
    <property type="component" value="Unassembled WGS sequence"/>
</dbReference>